<comment type="subcellular location">
    <subcellularLocation>
        <location evidence="1">Cell membrane</location>
        <topology evidence="1">Multi-pass membrane protein</topology>
    </subcellularLocation>
</comment>
<reference evidence="10 11" key="1">
    <citation type="submission" date="2019-10" db="EMBL/GenBank/DDBJ databases">
        <title>Nocardia macrotermitis sp. nov. and Nocardia aurantia sp. nov., isolated from the gut of fungus growing-termite Macrotermes natalensis.</title>
        <authorList>
            <person name="Benndorf R."/>
            <person name="Schwitalla J."/>
            <person name="Martin K."/>
            <person name="De Beer W."/>
            <person name="Kaster A.-K."/>
            <person name="Vollmers J."/>
            <person name="Poulsen M."/>
            <person name="Beemelmanns C."/>
        </authorList>
    </citation>
    <scope>NUCLEOTIDE SEQUENCE [LARGE SCALE GENOMIC DNA]</scope>
    <source>
        <strain evidence="10 11">RB20</strain>
    </source>
</reference>
<dbReference type="GO" id="GO:0016758">
    <property type="term" value="F:hexosyltransferase activity"/>
    <property type="evidence" value="ECO:0007669"/>
    <property type="project" value="InterPro"/>
</dbReference>
<sequence>MSREAFRRTGYSWRVNERSQVADPDEKPSNSSNEPAAGSDPEAGRRRVVAIAIALFVVSAIISMAAGLWRGYIDLQVYRDGARVWLDGGDLYGPLPKVGGLELPFTYPPLAALVFTPLALLPLLPAEWLVLALAIGSLALTVWLVLRRLRPRLDRRTGLALVIGAVALLGLSEPIRQTYNFGQINLFLMTAIALDTLVRKPFWPRGMLIGIAVAIKLTPGGFLLYFLIRRDWRAARNVALSALGAIAAGFALFPRESTRYWFHILPDTGRIGPPYYAGNQSLKGFAFRLGLDTSNATILWLVTSLIAVALAAILMKRLFDDAAFARRHESPDTPAPASNAATIAALTVNAAAVLLISPVSWSHHWVWVAPAALVAADAVERGGRSRRYLLATAAIVVMFMVGPQWLLPHGGDRERGWAVWEELVGSSYVLVTFAVLVIAVVAYRPIYRAVGSAGARKAANAAE</sequence>
<evidence type="ECO:0000256" key="5">
    <source>
        <dbReference type="ARBA" id="ARBA00022989"/>
    </source>
</evidence>
<evidence type="ECO:0000256" key="6">
    <source>
        <dbReference type="ARBA" id="ARBA00023136"/>
    </source>
</evidence>
<keyword evidence="11" id="KW-1185">Reference proteome</keyword>
<feature type="transmembrane region" description="Helical" evidence="9">
    <location>
        <begin position="158"/>
        <end position="175"/>
    </location>
</feature>
<keyword evidence="2" id="KW-1003">Cell membrane</keyword>
<feature type="transmembrane region" description="Helical" evidence="9">
    <location>
        <begin position="388"/>
        <end position="407"/>
    </location>
</feature>
<name>A0A7K0D110_9NOCA</name>
<feature type="transmembrane region" description="Helical" evidence="9">
    <location>
        <begin position="128"/>
        <end position="146"/>
    </location>
</feature>
<evidence type="ECO:0000313" key="11">
    <source>
        <dbReference type="Proteomes" id="UP000438448"/>
    </source>
</evidence>
<accession>A0A7K0D110</accession>
<evidence type="ECO:0000256" key="7">
    <source>
        <dbReference type="ARBA" id="ARBA00024033"/>
    </source>
</evidence>
<keyword evidence="3 10" id="KW-0808">Transferase</keyword>
<keyword evidence="6 9" id="KW-0472">Membrane</keyword>
<dbReference type="EC" id="2.4.1.-" evidence="10"/>
<feature type="transmembrane region" description="Helical" evidence="9">
    <location>
        <begin position="427"/>
        <end position="447"/>
    </location>
</feature>
<proteinExistence type="inferred from homology"/>
<keyword evidence="5 9" id="KW-1133">Transmembrane helix</keyword>
<evidence type="ECO:0000256" key="2">
    <source>
        <dbReference type="ARBA" id="ARBA00022475"/>
    </source>
</evidence>
<comment type="caution">
    <text evidence="10">The sequence shown here is derived from an EMBL/GenBank/DDBJ whole genome shotgun (WGS) entry which is preliminary data.</text>
</comment>
<gene>
    <name evidence="10" type="ORF">NRB20_24860</name>
</gene>
<protein>
    <submittedName>
        <fullName evidence="10">Alpha-D-mannose-alpha-(1-2)-mannosyltransferase</fullName>
        <ecNumber evidence="10">2.4.1.-</ecNumber>
    </submittedName>
</protein>
<evidence type="ECO:0000256" key="8">
    <source>
        <dbReference type="SAM" id="MobiDB-lite"/>
    </source>
</evidence>
<dbReference type="AlphaFoldDB" id="A0A7K0D110"/>
<evidence type="ECO:0000313" key="10">
    <source>
        <dbReference type="EMBL" id="MQY19397.1"/>
    </source>
</evidence>
<keyword evidence="4 9" id="KW-0812">Transmembrane</keyword>
<evidence type="ECO:0000256" key="4">
    <source>
        <dbReference type="ARBA" id="ARBA00022692"/>
    </source>
</evidence>
<dbReference type="EMBL" id="WEGK01000004">
    <property type="protein sequence ID" value="MQY19397.1"/>
    <property type="molecule type" value="Genomic_DNA"/>
</dbReference>
<keyword evidence="10" id="KW-0328">Glycosyltransferase</keyword>
<evidence type="ECO:0000256" key="1">
    <source>
        <dbReference type="ARBA" id="ARBA00004651"/>
    </source>
</evidence>
<feature type="transmembrane region" description="Helical" evidence="9">
    <location>
        <begin position="234"/>
        <end position="253"/>
    </location>
</feature>
<dbReference type="Proteomes" id="UP000438448">
    <property type="component" value="Unassembled WGS sequence"/>
</dbReference>
<dbReference type="InterPro" id="IPR018584">
    <property type="entry name" value="GT87"/>
</dbReference>
<feature type="transmembrane region" description="Helical" evidence="9">
    <location>
        <begin position="297"/>
        <end position="315"/>
    </location>
</feature>
<evidence type="ECO:0000256" key="3">
    <source>
        <dbReference type="ARBA" id="ARBA00022679"/>
    </source>
</evidence>
<dbReference type="GO" id="GO:0005886">
    <property type="term" value="C:plasma membrane"/>
    <property type="evidence" value="ECO:0007669"/>
    <property type="project" value="UniProtKB-SubCell"/>
</dbReference>
<feature type="transmembrane region" description="Helical" evidence="9">
    <location>
        <begin position="207"/>
        <end position="228"/>
    </location>
</feature>
<evidence type="ECO:0000256" key="9">
    <source>
        <dbReference type="SAM" id="Phobius"/>
    </source>
</evidence>
<dbReference type="Pfam" id="PF09594">
    <property type="entry name" value="GT87"/>
    <property type="match status" value="1"/>
</dbReference>
<comment type="similarity">
    <text evidence="7">Belongs to the glycosyltransferase 87 family.</text>
</comment>
<organism evidence="10 11">
    <name type="scientific">Nocardia macrotermitis</name>
    <dbReference type="NCBI Taxonomy" id="2585198"/>
    <lineage>
        <taxon>Bacteria</taxon>
        <taxon>Bacillati</taxon>
        <taxon>Actinomycetota</taxon>
        <taxon>Actinomycetes</taxon>
        <taxon>Mycobacteriales</taxon>
        <taxon>Nocardiaceae</taxon>
        <taxon>Nocardia</taxon>
    </lineage>
</organism>
<feature type="transmembrane region" description="Helical" evidence="9">
    <location>
        <begin position="48"/>
        <end position="69"/>
    </location>
</feature>
<feature type="region of interest" description="Disordered" evidence="8">
    <location>
        <begin position="15"/>
        <end position="41"/>
    </location>
</feature>